<proteinExistence type="predicted"/>
<dbReference type="EMBL" id="KM190144">
    <property type="protein sequence ID" value="AII27701.1"/>
    <property type="molecule type" value="Genomic_DNA"/>
</dbReference>
<dbReference type="GeneID" id="22475499"/>
<accession>A0A076G693</accession>
<keyword evidence="2" id="KW-1185">Reference proteome</keyword>
<evidence type="ECO:0000313" key="1">
    <source>
        <dbReference type="EMBL" id="AII27701.1"/>
    </source>
</evidence>
<dbReference type="KEGG" id="vg:22475499"/>
<dbReference type="RefSeq" id="YP_009111232.1">
    <property type="nucleotide sequence ID" value="NC_025830.1"/>
</dbReference>
<name>A0A076G693_9CAUD</name>
<sequence>MAKHKFKKDQLHEKWWIERSDMVMAGYTYKNKRVFVVCAKNKSEALESMNAFLERSCE</sequence>
<organism evidence="1 2">
    <name type="scientific">Escherichia phage Av-05</name>
    <dbReference type="NCBI Taxonomy" id="1527519"/>
    <lineage>
        <taxon>Viruses</taxon>
        <taxon>Duplodnaviria</taxon>
        <taxon>Heunggongvirae</taxon>
        <taxon>Uroviricota</taxon>
        <taxon>Caudoviricetes</taxon>
        <taxon>Vequintavirinae</taxon>
        <taxon>Avunavirus</taxon>
        <taxon>Avunavirus Av05</taxon>
    </lineage>
</organism>
<reference evidence="1 2" key="1">
    <citation type="journal article" date="2015" name="Genome Announc.">
        <title>Genomic Analysis of Broad-Host-Range Enterobacteriophage Av-05.</title>
        <authorList>
            <person name="Amarillas L."/>
            <person name="Lopez-Cuevas O."/>
            <person name="Leon-Felix J."/>
            <person name="Castro-Del Campo N."/>
            <person name="Gerba C.P."/>
            <person name="Chaidez C."/>
        </authorList>
    </citation>
    <scope>NUCLEOTIDE SEQUENCE [LARGE SCALE GENOMIC DNA]</scope>
</reference>
<evidence type="ECO:0000313" key="2">
    <source>
        <dbReference type="Proteomes" id="UP000028961"/>
    </source>
</evidence>
<protein>
    <submittedName>
        <fullName evidence="1">Uncharacterized protein</fullName>
    </submittedName>
</protein>
<dbReference type="Proteomes" id="UP000028961">
    <property type="component" value="Segment"/>
</dbReference>
<gene>
    <name evidence="1" type="ORF">Av05_00158</name>
</gene>
<dbReference type="OrthoDB" id="27039at10239"/>